<dbReference type="STRING" id="1392540.P256_00847"/>
<dbReference type="Gene3D" id="1.10.10.10">
    <property type="entry name" value="Winged helix-like DNA-binding domain superfamily/Winged helix DNA-binding domain"/>
    <property type="match status" value="1"/>
</dbReference>
<sequence length="99" mass="11547">MVRVYNHPKLDELVLSQVLFALSDPIRLDIIKKLLCVDKMNSLDLVPNIPKSTLTHHTKTLREAGLTYTQPEGRNCWISIRKETFEKKYPELMLLLLKE</sequence>
<dbReference type="InterPro" id="IPR036388">
    <property type="entry name" value="WH-like_DNA-bd_sf"/>
</dbReference>
<dbReference type="PRINTS" id="PR00778">
    <property type="entry name" value="HTHARSR"/>
</dbReference>
<protein>
    <recommendedName>
        <fullName evidence="1">HTH arsR-type domain-containing protein</fullName>
    </recommendedName>
</protein>
<dbReference type="PATRIC" id="fig|1392540.3.peg.819"/>
<dbReference type="InterPro" id="IPR011991">
    <property type="entry name" value="ArsR-like_HTH"/>
</dbReference>
<keyword evidence="3" id="KW-1185">Reference proteome</keyword>
<comment type="caution">
    <text evidence="2">The sequence shown here is derived from an EMBL/GenBank/DDBJ whole genome shotgun (WGS) entry which is preliminary data.</text>
</comment>
<dbReference type="SMART" id="SM00418">
    <property type="entry name" value="HTH_ARSR"/>
    <property type="match status" value="1"/>
</dbReference>
<dbReference type="InterPro" id="IPR001845">
    <property type="entry name" value="HTH_ArsR_DNA-bd_dom"/>
</dbReference>
<dbReference type="EMBL" id="AYER01000003">
    <property type="protein sequence ID" value="ESK40395.1"/>
    <property type="molecule type" value="Genomic_DNA"/>
</dbReference>
<dbReference type="SUPFAM" id="SSF46785">
    <property type="entry name" value="Winged helix' DNA-binding domain"/>
    <property type="match status" value="1"/>
</dbReference>
<accession>V2TXE6</accession>
<dbReference type="CDD" id="cd00090">
    <property type="entry name" value="HTH_ARSR"/>
    <property type="match status" value="1"/>
</dbReference>
<gene>
    <name evidence="2" type="ORF">P256_00847</name>
</gene>
<evidence type="ECO:0000313" key="2">
    <source>
        <dbReference type="EMBL" id="ESK40395.1"/>
    </source>
</evidence>
<dbReference type="GO" id="GO:0003700">
    <property type="term" value="F:DNA-binding transcription factor activity"/>
    <property type="evidence" value="ECO:0007669"/>
    <property type="project" value="InterPro"/>
</dbReference>
<dbReference type="eggNOG" id="COG0640">
    <property type="taxonomic scope" value="Bacteria"/>
</dbReference>
<dbReference type="PROSITE" id="PS50987">
    <property type="entry name" value="HTH_ARSR_2"/>
    <property type="match status" value="1"/>
</dbReference>
<dbReference type="RefSeq" id="WP_023272429.1">
    <property type="nucleotide sequence ID" value="NZ_KI530712.1"/>
</dbReference>
<organism evidence="2 3">
    <name type="scientific">Acinetobacter nectaris CIP 110549</name>
    <dbReference type="NCBI Taxonomy" id="1392540"/>
    <lineage>
        <taxon>Bacteria</taxon>
        <taxon>Pseudomonadati</taxon>
        <taxon>Pseudomonadota</taxon>
        <taxon>Gammaproteobacteria</taxon>
        <taxon>Moraxellales</taxon>
        <taxon>Moraxellaceae</taxon>
        <taxon>Acinetobacter</taxon>
    </lineage>
</organism>
<dbReference type="AlphaFoldDB" id="V2TXE6"/>
<dbReference type="HOGENOM" id="CLU_097806_4_1_6"/>
<evidence type="ECO:0000259" key="1">
    <source>
        <dbReference type="PROSITE" id="PS50987"/>
    </source>
</evidence>
<proteinExistence type="predicted"/>
<dbReference type="OrthoDB" id="8565358at2"/>
<feature type="domain" description="HTH arsR-type" evidence="1">
    <location>
        <begin position="7"/>
        <end position="99"/>
    </location>
</feature>
<reference evidence="2 3" key="1">
    <citation type="submission" date="2013-10" db="EMBL/GenBank/DDBJ databases">
        <title>The Genome Sequence of Acinetobacter nectaris CIP 110549.</title>
        <authorList>
            <consortium name="The Broad Institute Genomics Platform"/>
            <consortium name="The Broad Institute Genome Sequencing Center for Infectious Disease"/>
            <person name="Cerqueira G."/>
            <person name="Feldgarden M."/>
            <person name="Courvalin P."/>
            <person name="Grillot-Courvalin C."/>
            <person name="Clermont D."/>
            <person name="Rocha E."/>
            <person name="Yoon E.-J."/>
            <person name="Nemec A."/>
            <person name="Young S.K."/>
            <person name="Zeng Q."/>
            <person name="Gargeya S."/>
            <person name="Fitzgerald M."/>
            <person name="Abouelleil A."/>
            <person name="Alvarado L."/>
            <person name="Berlin A.M."/>
            <person name="Chapman S.B."/>
            <person name="Gainer-Dewar J."/>
            <person name="Goldberg J."/>
            <person name="Gnerre S."/>
            <person name="Griggs A."/>
            <person name="Gujja S."/>
            <person name="Hansen M."/>
            <person name="Howarth C."/>
            <person name="Imamovic A."/>
            <person name="Ireland A."/>
            <person name="Larimer J."/>
            <person name="McCowan C."/>
            <person name="Murphy C."/>
            <person name="Pearson M."/>
            <person name="Poon T.W."/>
            <person name="Priest M."/>
            <person name="Roberts A."/>
            <person name="Saif S."/>
            <person name="Shea T."/>
            <person name="Sykes S."/>
            <person name="Wortman J."/>
            <person name="Nusbaum C."/>
            <person name="Birren B."/>
        </authorList>
    </citation>
    <scope>NUCLEOTIDE SEQUENCE [LARGE SCALE GENOMIC DNA]</scope>
    <source>
        <strain evidence="2 3">CIP 110549</strain>
    </source>
</reference>
<evidence type="ECO:0000313" key="3">
    <source>
        <dbReference type="Proteomes" id="UP000023785"/>
    </source>
</evidence>
<dbReference type="InterPro" id="IPR036390">
    <property type="entry name" value="WH_DNA-bd_sf"/>
</dbReference>
<name>V2TXE6_9GAMM</name>
<dbReference type="Proteomes" id="UP000023785">
    <property type="component" value="Unassembled WGS sequence"/>
</dbReference>